<dbReference type="InterPro" id="IPR029055">
    <property type="entry name" value="Ntn_hydrolases_N"/>
</dbReference>
<feature type="binding site" evidence="7">
    <location>
        <position position="176"/>
    </location>
    <ligand>
        <name>Na(+)</name>
        <dbReference type="ChEBI" id="CHEBI:29101"/>
    </ligand>
</feature>
<dbReference type="AlphaFoldDB" id="A0A6B8KF54"/>
<comment type="activity regulation">
    <text evidence="7">Allosterically activated by HslU binding.</text>
</comment>
<dbReference type="GO" id="GO:0046872">
    <property type="term" value="F:metal ion binding"/>
    <property type="evidence" value="ECO:0007669"/>
    <property type="project" value="UniProtKB-KW"/>
</dbReference>
<dbReference type="GO" id="GO:0004298">
    <property type="term" value="F:threonine-type endopeptidase activity"/>
    <property type="evidence" value="ECO:0007669"/>
    <property type="project" value="UniProtKB-KW"/>
</dbReference>
<keyword evidence="7" id="KW-0963">Cytoplasm</keyword>
<dbReference type="GO" id="GO:0051603">
    <property type="term" value="P:proteolysis involved in protein catabolic process"/>
    <property type="evidence" value="ECO:0007669"/>
    <property type="project" value="InterPro"/>
</dbReference>
<evidence type="ECO:0000256" key="5">
    <source>
        <dbReference type="ARBA" id="ARBA00022801"/>
    </source>
</evidence>
<dbReference type="InterPro" id="IPR023333">
    <property type="entry name" value="Proteasome_suB-type"/>
</dbReference>
<dbReference type="NCBIfam" id="NF003964">
    <property type="entry name" value="PRK05456.1"/>
    <property type="match status" value="1"/>
</dbReference>
<accession>A0A6B8KF54</accession>
<dbReference type="RefSeq" id="WP_136496567.1">
    <property type="nucleotide sequence ID" value="NZ_CP046052.1"/>
</dbReference>
<organism evidence="8 9">
    <name type="scientific">Methylocystis heyeri</name>
    <dbReference type="NCBI Taxonomy" id="391905"/>
    <lineage>
        <taxon>Bacteria</taxon>
        <taxon>Pseudomonadati</taxon>
        <taxon>Pseudomonadota</taxon>
        <taxon>Alphaproteobacteria</taxon>
        <taxon>Hyphomicrobiales</taxon>
        <taxon>Methylocystaceae</taxon>
        <taxon>Methylocystis</taxon>
    </lineage>
</organism>
<proteinExistence type="inferred from homology"/>
<dbReference type="InterPro" id="IPR022281">
    <property type="entry name" value="ATP-dep_Prtase_HsIV_su"/>
</dbReference>
<feature type="binding site" evidence="7">
    <location>
        <position position="179"/>
    </location>
    <ligand>
        <name>Na(+)</name>
        <dbReference type="ChEBI" id="CHEBI:29101"/>
    </ligand>
</feature>
<feature type="active site" evidence="7">
    <location>
        <position position="15"/>
    </location>
</feature>
<evidence type="ECO:0000256" key="6">
    <source>
        <dbReference type="ARBA" id="ARBA00023053"/>
    </source>
</evidence>
<dbReference type="GO" id="GO:0005839">
    <property type="term" value="C:proteasome core complex"/>
    <property type="evidence" value="ECO:0007669"/>
    <property type="project" value="InterPro"/>
</dbReference>
<dbReference type="EMBL" id="CP046052">
    <property type="protein sequence ID" value="QGM46317.1"/>
    <property type="molecule type" value="Genomic_DNA"/>
</dbReference>
<dbReference type="PANTHER" id="PTHR32194:SF7">
    <property type="entry name" value="ATP-DEPENDENT PROTEASE SUBUNIT HSLV"/>
    <property type="match status" value="1"/>
</dbReference>
<comment type="catalytic activity">
    <reaction evidence="7">
        <text>ATP-dependent cleavage of peptide bonds with broad specificity.</text>
        <dbReference type="EC" id="3.4.25.2"/>
    </reaction>
</comment>
<name>A0A6B8KF54_9HYPH</name>
<comment type="similarity">
    <text evidence="1 7">Belongs to the peptidase T1B family. HslV subfamily.</text>
</comment>
<evidence type="ECO:0000256" key="3">
    <source>
        <dbReference type="ARBA" id="ARBA00022670"/>
    </source>
</evidence>
<evidence type="ECO:0000313" key="8">
    <source>
        <dbReference type="EMBL" id="QGM46317.1"/>
    </source>
</evidence>
<keyword evidence="4 7" id="KW-0888">Threonine protease</keyword>
<sequence length="188" mass="20087">MENNRPQISSGWHATTIVMVKKAGKTVIAGDGQVSLGQTIMKGNAKKVRRLGKGDVIAGFAGATADAFTLFERLESKLEQYPGQLTRACVELAKDWRMDRYLRRLEAMMLVADKEVGLVLTGSGDVLEPEPHEGGSVAAIGSGGNYALAAAKAMIDSSHDAEAIARRAMNIAADICVYTNHNVVVETI</sequence>
<dbReference type="EC" id="3.4.25.2" evidence="7"/>
<gene>
    <name evidence="7 8" type="primary">hslV</name>
    <name evidence="8" type="ORF">H2LOC_011760</name>
</gene>
<dbReference type="HAMAP" id="MF_00248">
    <property type="entry name" value="HslV"/>
    <property type="match status" value="1"/>
</dbReference>
<keyword evidence="5 7" id="KW-0378">Hydrolase</keyword>
<dbReference type="InterPro" id="IPR001353">
    <property type="entry name" value="Proteasome_sua/b"/>
</dbReference>
<dbReference type="OrthoDB" id="9804884at2"/>
<evidence type="ECO:0000313" key="9">
    <source>
        <dbReference type="Proteomes" id="UP000309061"/>
    </source>
</evidence>
<dbReference type="CDD" id="cd01913">
    <property type="entry name" value="protease_HslV"/>
    <property type="match status" value="1"/>
</dbReference>
<dbReference type="NCBIfam" id="TIGR03692">
    <property type="entry name" value="ATP_dep_HslV"/>
    <property type="match status" value="1"/>
</dbReference>
<comment type="subcellular location">
    <subcellularLocation>
        <location evidence="7">Cytoplasm</location>
    </subcellularLocation>
</comment>
<dbReference type="KEGG" id="mhey:H2LOC_011760"/>
<dbReference type="Proteomes" id="UP000309061">
    <property type="component" value="Chromosome"/>
</dbReference>
<keyword evidence="7" id="KW-0479">Metal-binding</keyword>
<dbReference type="SUPFAM" id="SSF56235">
    <property type="entry name" value="N-terminal nucleophile aminohydrolases (Ntn hydrolases)"/>
    <property type="match status" value="1"/>
</dbReference>
<keyword evidence="9" id="KW-1185">Reference proteome</keyword>
<feature type="binding site" evidence="7">
    <location>
        <position position="173"/>
    </location>
    <ligand>
        <name>Na(+)</name>
        <dbReference type="ChEBI" id="CHEBI:29101"/>
    </ligand>
</feature>
<comment type="subunit">
    <text evidence="7">A double ring-shaped homohexamer of HslV is capped on each side by a ring-shaped HslU homohexamer. The assembly of the HslU/HslV complex is dependent on binding of ATP.</text>
</comment>
<dbReference type="PROSITE" id="PS51476">
    <property type="entry name" value="PROTEASOME_BETA_2"/>
    <property type="match status" value="1"/>
</dbReference>
<keyword evidence="2 7" id="KW-0021">Allosteric enzyme</keyword>
<evidence type="ECO:0000256" key="2">
    <source>
        <dbReference type="ARBA" id="ARBA00022533"/>
    </source>
</evidence>
<dbReference type="Gene3D" id="3.60.20.10">
    <property type="entry name" value="Glutamine Phosphoribosylpyrophosphate, subunit 1, domain 1"/>
    <property type="match status" value="1"/>
</dbReference>
<dbReference type="PANTHER" id="PTHR32194">
    <property type="entry name" value="METALLOPROTEASE TLDD"/>
    <property type="match status" value="1"/>
</dbReference>
<comment type="function">
    <text evidence="7">Protease subunit of a proteasome-like degradation complex believed to be a general protein degrading machinery.</text>
</comment>
<dbReference type="GO" id="GO:0009376">
    <property type="term" value="C:HslUV protease complex"/>
    <property type="evidence" value="ECO:0007669"/>
    <property type="project" value="UniProtKB-UniRule"/>
</dbReference>
<evidence type="ECO:0000256" key="1">
    <source>
        <dbReference type="ARBA" id="ARBA00006053"/>
    </source>
</evidence>
<evidence type="ECO:0000256" key="7">
    <source>
        <dbReference type="HAMAP-Rule" id="MF_00248"/>
    </source>
</evidence>
<reference evidence="8 9" key="1">
    <citation type="submission" date="2019-11" db="EMBL/GenBank/DDBJ databases">
        <title>The genome sequence of Methylocystis heyeri.</title>
        <authorList>
            <person name="Oshkin I.Y."/>
            <person name="Miroshnikov K."/>
            <person name="Dedysh S.N."/>
        </authorList>
    </citation>
    <scope>NUCLEOTIDE SEQUENCE [LARGE SCALE GENOMIC DNA]</scope>
    <source>
        <strain evidence="8 9">H2</strain>
    </source>
</reference>
<protein>
    <recommendedName>
        <fullName evidence="7">ATP-dependent protease subunit HslV</fullName>
        <ecNumber evidence="7">3.4.25.2</ecNumber>
    </recommendedName>
</protein>
<dbReference type="PIRSF" id="PIRSF039093">
    <property type="entry name" value="HslV"/>
    <property type="match status" value="1"/>
</dbReference>
<dbReference type="Pfam" id="PF00227">
    <property type="entry name" value="Proteasome"/>
    <property type="match status" value="1"/>
</dbReference>
<keyword evidence="6 7" id="KW-0915">Sodium</keyword>
<keyword evidence="3 7" id="KW-0645">Protease</keyword>
<evidence type="ECO:0000256" key="4">
    <source>
        <dbReference type="ARBA" id="ARBA00022698"/>
    </source>
</evidence>